<reference evidence="4 5" key="1">
    <citation type="journal article" date="2016" name="Nat. Commun.">
        <title>Thousands of microbial genomes shed light on interconnected biogeochemical processes in an aquifer system.</title>
        <authorList>
            <person name="Anantharaman K."/>
            <person name="Brown C.T."/>
            <person name="Hug L.A."/>
            <person name="Sharon I."/>
            <person name="Castelle C.J."/>
            <person name="Probst A.J."/>
            <person name="Thomas B.C."/>
            <person name="Singh A."/>
            <person name="Wilkins M.J."/>
            <person name="Karaoz U."/>
            <person name="Brodie E.L."/>
            <person name="Williams K.H."/>
            <person name="Hubbard S.S."/>
            <person name="Banfield J.F."/>
        </authorList>
    </citation>
    <scope>NUCLEOTIDE SEQUENCE [LARGE SCALE GENOMIC DNA]</scope>
</reference>
<keyword evidence="2 3" id="KW-0663">Pyridoxal phosphate</keyword>
<dbReference type="PIRSF" id="PIRSF000390">
    <property type="entry name" value="PLP_StrS"/>
    <property type="match status" value="1"/>
</dbReference>
<dbReference type="STRING" id="1802505.A3D01_05655"/>
<dbReference type="InterPro" id="IPR015422">
    <property type="entry name" value="PyrdxlP-dep_Trfase_small"/>
</dbReference>
<dbReference type="Gene3D" id="3.40.640.10">
    <property type="entry name" value="Type I PLP-dependent aspartate aminotransferase-like (Major domain)"/>
    <property type="match status" value="1"/>
</dbReference>
<dbReference type="PANTHER" id="PTHR30244:SF34">
    <property type="entry name" value="DTDP-4-AMINO-4,6-DIDEOXYGALACTOSE TRANSAMINASE"/>
    <property type="match status" value="1"/>
</dbReference>
<evidence type="ECO:0000256" key="2">
    <source>
        <dbReference type="PIRSR" id="PIRSR000390-2"/>
    </source>
</evidence>
<sequence>MKKDNKKVFLFYPHLTQSAKDAARRQMDTRWIGQGPLVDEFELMFEKQISHKHKAIAVNSCTSALHLAYILAGIKDDDEVIGSVFTCSATYVGLLYQRAKVIFADINRDNMNIDPYHVEMLINERGEKVKAIVVVHFGGYLVDMDKIHNIARKWNIPVIEDAAQAIGATYKGKNVGEISEFTAFSFQAIKSLTTGDGGMLTIKDSRLEMKAKRLRWFGIDRKAKFEDRWKKDIFEVGYKYQMTDIEAALGLGGLKDLTNVVNYSKKLFKAYVDGLKGIPGIRVMNSDMLINKEGTNPSYWLCSVEVDKKENLKKKLIENGIESNESHFRCDRYSIYGGRVNNCPIMDYLEKRYLLLPMHQLVTLEDVDRICRIIKSGW</sequence>
<dbReference type="InterPro" id="IPR015421">
    <property type="entry name" value="PyrdxlP-dep_Trfase_major"/>
</dbReference>
<proteinExistence type="inferred from homology"/>
<accession>A0A1F7Z098</accession>
<gene>
    <name evidence="4" type="ORF">A3D01_05655</name>
</gene>
<dbReference type="Gene3D" id="3.90.1150.10">
    <property type="entry name" value="Aspartate Aminotransferase, domain 1"/>
    <property type="match status" value="1"/>
</dbReference>
<dbReference type="Pfam" id="PF01041">
    <property type="entry name" value="DegT_DnrJ_EryC1"/>
    <property type="match status" value="1"/>
</dbReference>
<dbReference type="AlphaFoldDB" id="A0A1F7Z098"/>
<name>A0A1F7Z098_9BACT</name>
<evidence type="ECO:0000256" key="1">
    <source>
        <dbReference type="PIRSR" id="PIRSR000390-1"/>
    </source>
</evidence>
<dbReference type="CDD" id="cd00616">
    <property type="entry name" value="AHBA_syn"/>
    <property type="match status" value="1"/>
</dbReference>
<evidence type="ECO:0000313" key="5">
    <source>
        <dbReference type="Proteomes" id="UP000177169"/>
    </source>
</evidence>
<evidence type="ECO:0000256" key="3">
    <source>
        <dbReference type="RuleBase" id="RU004508"/>
    </source>
</evidence>
<comment type="caution">
    <text evidence="4">The sequence shown here is derived from an EMBL/GenBank/DDBJ whole genome shotgun (WGS) entry which is preliminary data.</text>
</comment>
<dbReference type="GO" id="GO:0008483">
    <property type="term" value="F:transaminase activity"/>
    <property type="evidence" value="ECO:0007669"/>
    <property type="project" value="TreeGrafter"/>
</dbReference>
<evidence type="ECO:0008006" key="6">
    <source>
        <dbReference type="Google" id="ProtNLM"/>
    </source>
</evidence>
<dbReference type="InterPro" id="IPR000653">
    <property type="entry name" value="DegT/StrS_aminotransferase"/>
</dbReference>
<dbReference type="Proteomes" id="UP000177169">
    <property type="component" value="Unassembled WGS sequence"/>
</dbReference>
<protein>
    <recommendedName>
        <fullName evidence="6">DegT/DnrJ/EryC1/StrS aminotransferase</fullName>
    </recommendedName>
</protein>
<dbReference type="GO" id="GO:0030170">
    <property type="term" value="F:pyridoxal phosphate binding"/>
    <property type="evidence" value="ECO:0007669"/>
    <property type="project" value="TreeGrafter"/>
</dbReference>
<organism evidence="4 5">
    <name type="scientific">Candidatus Woesebacteria bacterium RIFCSPHIGHO2_02_FULL_39_13</name>
    <dbReference type="NCBI Taxonomy" id="1802505"/>
    <lineage>
        <taxon>Bacteria</taxon>
        <taxon>Candidatus Woeseibacteriota</taxon>
    </lineage>
</organism>
<dbReference type="GO" id="GO:0000271">
    <property type="term" value="P:polysaccharide biosynthetic process"/>
    <property type="evidence" value="ECO:0007669"/>
    <property type="project" value="TreeGrafter"/>
</dbReference>
<dbReference type="InterPro" id="IPR015424">
    <property type="entry name" value="PyrdxlP-dep_Trfase"/>
</dbReference>
<comment type="similarity">
    <text evidence="3">Belongs to the DegT/DnrJ/EryC1 family.</text>
</comment>
<dbReference type="EMBL" id="MGGR01000026">
    <property type="protein sequence ID" value="OGM32981.1"/>
    <property type="molecule type" value="Genomic_DNA"/>
</dbReference>
<dbReference type="SUPFAM" id="SSF53383">
    <property type="entry name" value="PLP-dependent transferases"/>
    <property type="match status" value="1"/>
</dbReference>
<dbReference type="PANTHER" id="PTHR30244">
    <property type="entry name" value="TRANSAMINASE"/>
    <property type="match status" value="1"/>
</dbReference>
<feature type="active site" description="Proton acceptor" evidence="1">
    <location>
        <position position="190"/>
    </location>
</feature>
<evidence type="ECO:0000313" key="4">
    <source>
        <dbReference type="EMBL" id="OGM32981.1"/>
    </source>
</evidence>
<feature type="modified residue" description="N6-(pyridoxal phosphate)lysine" evidence="2">
    <location>
        <position position="190"/>
    </location>
</feature>